<name>A0A5B7YH45_9ALTE</name>
<keyword evidence="1" id="KW-0472">Membrane</keyword>
<feature type="domain" description="Phage shock protein PspC N-terminal" evidence="2">
    <location>
        <begin position="6"/>
        <end position="59"/>
    </location>
</feature>
<dbReference type="OrthoDB" id="7359894at2"/>
<dbReference type="RefSeq" id="WP_139757422.1">
    <property type="nucleotide sequence ID" value="NZ_CP039852.1"/>
</dbReference>
<dbReference type="InterPro" id="IPR007168">
    <property type="entry name" value="Phageshock_PspC_N"/>
</dbReference>
<protein>
    <submittedName>
        <fullName evidence="3">PspC domain-containing protein</fullName>
    </submittedName>
</protein>
<keyword evidence="1" id="KW-0812">Transmembrane</keyword>
<keyword evidence="4" id="KW-1185">Reference proteome</keyword>
<dbReference type="KEGG" id="salk:FBQ74_14955"/>
<dbReference type="AlphaFoldDB" id="A0A5B7YH45"/>
<reference evidence="3 4" key="1">
    <citation type="submission" date="2019-04" db="EMBL/GenBank/DDBJ databases">
        <title>Salinimonas iocasae sp. nov., a halophilic bacterium isolated from the outer tube casing of tubeworms in Okinawa Trough.</title>
        <authorList>
            <person name="Zhang H."/>
            <person name="Wang H."/>
            <person name="Li C."/>
        </authorList>
    </citation>
    <scope>NUCLEOTIDE SEQUENCE [LARGE SCALE GENOMIC DNA]</scope>
    <source>
        <strain evidence="3 4">KX18D6</strain>
    </source>
</reference>
<evidence type="ECO:0000259" key="2">
    <source>
        <dbReference type="Pfam" id="PF04024"/>
    </source>
</evidence>
<sequence>MEREELYRGKTWIAGGVYAGIADYYGLRKGAIQGVFVLGTIMFLVPVFIYIVLRLLIPKRPR</sequence>
<organism evidence="3 4">
    <name type="scientific">Salinimonas iocasae</name>
    <dbReference type="NCBI Taxonomy" id="2572577"/>
    <lineage>
        <taxon>Bacteria</taxon>
        <taxon>Pseudomonadati</taxon>
        <taxon>Pseudomonadota</taxon>
        <taxon>Gammaproteobacteria</taxon>
        <taxon>Alteromonadales</taxon>
        <taxon>Alteromonadaceae</taxon>
        <taxon>Alteromonas/Salinimonas group</taxon>
        <taxon>Salinimonas</taxon>
    </lineage>
</organism>
<keyword evidence="1" id="KW-1133">Transmembrane helix</keyword>
<feature type="transmembrane region" description="Helical" evidence="1">
    <location>
        <begin position="35"/>
        <end position="57"/>
    </location>
</feature>
<evidence type="ECO:0000313" key="4">
    <source>
        <dbReference type="Proteomes" id="UP000304912"/>
    </source>
</evidence>
<proteinExistence type="predicted"/>
<dbReference type="EMBL" id="CP039852">
    <property type="protein sequence ID" value="QCZ94686.1"/>
    <property type="molecule type" value="Genomic_DNA"/>
</dbReference>
<evidence type="ECO:0000256" key="1">
    <source>
        <dbReference type="SAM" id="Phobius"/>
    </source>
</evidence>
<dbReference type="Pfam" id="PF04024">
    <property type="entry name" value="PspC"/>
    <property type="match status" value="1"/>
</dbReference>
<evidence type="ECO:0000313" key="3">
    <source>
        <dbReference type="EMBL" id="QCZ94686.1"/>
    </source>
</evidence>
<accession>A0A5B7YH45</accession>
<gene>
    <name evidence="3" type="ORF">FBQ74_14955</name>
</gene>
<dbReference type="Proteomes" id="UP000304912">
    <property type="component" value="Chromosome"/>
</dbReference>